<dbReference type="Proteomes" id="UP000317494">
    <property type="component" value="Unassembled WGS sequence"/>
</dbReference>
<dbReference type="Pfam" id="PF13850">
    <property type="entry name" value="ERGIC_N"/>
    <property type="match status" value="1"/>
</dbReference>
<proteinExistence type="predicted"/>
<keyword evidence="4 5" id="KW-0472">Membrane</keyword>
<dbReference type="PANTHER" id="PTHR10984:SF30">
    <property type="entry name" value="ENDOPLASMIC RETICULUM-GOLGI INTERMEDIATE COMPARTMENT PROTEIN 2"/>
    <property type="match status" value="1"/>
</dbReference>
<feature type="transmembrane region" description="Helical" evidence="5">
    <location>
        <begin position="32"/>
        <end position="52"/>
    </location>
</feature>
<dbReference type="GO" id="GO:0006888">
    <property type="term" value="P:endoplasmic reticulum to Golgi vesicle-mediated transport"/>
    <property type="evidence" value="ECO:0007669"/>
    <property type="project" value="TreeGrafter"/>
</dbReference>
<evidence type="ECO:0000256" key="1">
    <source>
        <dbReference type="ARBA" id="ARBA00004370"/>
    </source>
</evidence>
<feature type="domain" description="Endoplasmic reticulum vesicle transporter C-terminal" evidence="6">
    <location>
        <begin position="172"/>
        <end position="333"/>
    </location>
</feature>
<evidence type="ECO:0008006" key="10">
    <source>
        <dbReference type="Google" id="ProtNLM"/>
    </source>
</evidence>
<evidence type="ECO:0000313" key="8">
    <source>
        <dbReference type="EMBL" id="TPX44930.1"/>
    </source>
</evidence>
<gene>
    <name evidence="8" type="ORF">SeMB42_g04171</name>
</gene>
<organism evidence="8 9">
    <name type="scientific">Synchytrium endobioticum</name>
    <dbReference type="NCBI Taxonomy" id="286115"/>
    <lineage>
        <taxon>Eukaryota</taxon>
        <taxon>Fungi</taxon>
        <taxon>Fungi incertae sedis</taxon>
        <taxon>Chytridiomycota</taxon>
        <taxon>Chytridiomycota incertae sedis</taxon>
        <taxon>Chytridiomycetes</taxon>
        <taxon>Synchytriales</taxon>
        <taxon>Synchytriaceae</taxon>
        <taxon>Synchytrium</taxon>
    </lineage>
</organism>
<protein>
    <recommendedName>
        <fullName evidence="10">Endoplasmic reticulum vesicle transporter C-terminal domain-containing protein</fullName>
    </recommendedName>
</protein>
<evidence type="ECO:0000256" key="2">
    <source>
        <dbReference type="ARBA" id="ARBA00022692"/>
    </source>
</evidence>
<feature type="transmembrane region" description="Helical" evidence="5">
    <location>
        <begin position="316"/>
        <end position="341"/>
    </location>
</feature>
<comment type="subcellular location">
    <subcellularLocation>
        <location evidence="1">Membrane</location>
    </subcellularLocation>
</comment>
<evidence type="ECO:0000256" key="5">
    <source>
        <dbReference type="SAM" id="Phobius"/>
    </source>
</evidence>
<comment type="caution">
    <text evidence="8">The sequence shown here is derived from an EMBL/GenBank/DDBJ whole genome shotgun (WGS) entry which is preliminary data.</text>
</comment>
<reference evidence="8 9" key="1">
    <citation type="journal article" date="2019" name="Sci. Rep.">
        <title>Comparative genomics of chytrid fungi reveal insights into the obligate biotrophic and pathogenic lifestyle of Synchytrium endobioticum.</title>
        <authorList>
            <person name="van de Vossenberg B.T.L.H."/>
            <person name="Warris S."/>
            <person name="Nguyen H.D.T."/>
            <person name="van Gent-Pelzer M.P.E."/>
            <person name="Joly D.L."/>
            <person name="van de Geest H.C."/>
            <person name="Bonants P.J.M."/>
            <person name="Smith D.S."/>
            <person name="Levesque C.A."/>
            <person name="van der Lee T.A.J."/>
        </authorList>
    </citation>
    <scope>NUCLEOTIDE SEQUENCE [LARGE SCALE GENOMIC DNA]</scope>
    <source>
        <strain evidence="8 9">MB42</strain>
    </source>
</reference>
<dbReference type="AlphaFoldDB" id="A0A507D153"/>
<sequence length="394" mass="43365">MSAAITLRGDRWSRRLSHLDAFPKIEKNITNASGSGGIVSIIVTLFLLYLVISEWINWVELKQDYEYLVDQTPTSSSAVGLLINVDLTVAMPCNTLRVDVMDVSQITIHVEDLKMIDVLFSSRGVHTYTPENPTPQVLSVQQILRDAQRGGAMENIMAPGIGGGAPGVDQRRACRIIGTAPVQKLSGMLHITALGHGYMGQHVDHDLMNFTHRIDKLSFGHFYPGLLNPLDSSIEYAQGPFDMFQYFVSIIPTIYNVPGVVSDNVVLTNQYAVTDYQRSIDHLRGAQGTPGIFIRYEIEALSVRITETRSSSFLHFVTRMCGIVGGVFVTAGMLLNFAFWIGNIPQKIMGGYSYRGMNGASTPSCSRGCDGVHRRQSASSVITTRDIELAGDDR</sequence>
<dbReference type="GO" id="GO:0016020">
    <property type="term" value="C:membrane"/>
    <property type="evidence" value="ECO:0007669"/>
    <property type="project" value="UniProtKB-SubCell"/>
</dbReference>
<evidence type="ECO:0000259" key="7">
    <source>
        <dbReference type="Pfam" id="PF13850"/>
    </source>
</evidence>
<keyword evidence="3 5" id="KW-1133">Transmembrane helix</keyword>
<keyword evidence="9" id="KW-1185">Reference proteome</keyword>
<accession>A0A507D153</accession>
<dbReference type="VEuPathDB" id="FungiDB:SeMB42_g04171"/>
<feature type="domain" description="Endoplasmic reticulum vesicle transporter N-terminal" evidence="7">
    <location>
        <begin position="16"/>
        <end position="105"/>
    </location>
</feature>
<keyword evidence="2 5" id="KW-0812">Transmembrane</keyword>
<dbReference type="InterPro" id="IPR045888">
    <property type="entry name" value="Erv"/>
</dbReference>
<evidence type="ECO:0000256" key="4">
    <source>
        <dbReference type="ARBA" id="ARBA00023136"/>
    </source>
</evidence>
<dbReference type="GO" id="GO:0006890">
    <property type="term" value="P:retrograde vesicle-mediated transport, Golgi to endoplasmic reticulum"/>
    <property type="evidence" value="ECO:0007669"/>
    <property type="project" value="TreeGrafter"/>
</dbReference>
<dbReference type="GO" id="GO:0005783">
    <property type="term" value="C:endoplasmic reticulum"/>
    <property type="evidence" value="ECO:0007669"/>
    <property type="project" value="TreeGrafter"/>
</dbReference>
<dbReference type="GO" id="GO:0030134">
    <property type="term" value="C:COPII-coated ER to Golgi transport vesicle"/>
    <property type="evidence" value="ECO:0007669"/>
    <property type="project" value="TreeGrafter"/>
</dbReference>
<name>A0A507D153_9FUNG</name>
<evidence type="ECO:0000256" key="3">
    <source>
        <dbReference type="ARBA" id="ARBA00022989"/>
    </source>
</evidence>
<evidence type="ECO:0000313" key="9">
    <source>
        <dbReference type="Proteomes" id="UP000317494"/>
    </source>
</evidence>
<dbReference type="InterPro" id="IPR012936">
    <property type="entry name" value="Erv_C"/>
</dbReference>
<dbReference type="InterPro" id="IPR039542">
    <property type="entry name" value="Erv_N"/>
</dbReference>
<dbReference type="PANTHER" id="PTHR10984">
    <property type="entry name" value="ENDOPLASMIC RETICULUM-GOLGI INTERMEDIATE COMPARTMENT PROTEIN"/>
    <property type="match status" value="1"/>
</dbReference>
<dbReference type="STRING" id="286115.A0A507D153"/>
<dbReference type="Pfam" id="PF07970">
    <property type="entry name" value="COPIIcoated_ERV"/>
    <property type="match status" value="1"/>
</dbReference>
<evidence type="ECO:0000259" key="6">
    <source>
        <dbReference type="Pfam" id="PF07970"/>
    </source>
</evidence>
<dbReference type="EMBL" id="QEAN01000163">
    <property type="protein sequence ID" value="TPX44930.1"/>
    <property type="molecule type" value="Genomic_DNA"/>
</dbReference>